<dbReference type="Pfam" id="PF13649">
    <property type="entry name" value="Methyltransf_25"/>
    <property type="match status" value="1"/>
</dbReference>
<accession>A0A2W1LRZ7</accession>
<feature type="domain" description="Methyltransferase" evidence="1">
    <location>
        <begin position="31"/>
        <end position="125"/>
    </location>
</feature>
<protein>
    <submittedName>
        <fullName evidence="2">Class I SAM-dependent methyltransferase</fullName>
    </submittedName>
</protein>
<sequence>MIVYKHRDWDNAYREVRNMVGYLGLPEGAAVLDVGCGMGRHALALHELGFKVTGMDLSEQLLAEARVRDAEGRVRWERGDMRSLPFADGQFDGTVNFFTSFGYFEDEADNRAVIKELRRVLKQGGRFLIDFLNPVYVQANLVPHSERTDEDTGWIIREDRRIEAGAVIKDIRIILPDGAERVYTERVRLYQLDWFERELAAAGLQLERVYGDYDGSDYDSRESKRLIMTGGVTA</sequence>
<dbReference type="EMBL" id="QKRB01000054">
    <property type="protein sequence ID" value="PZD94227.1"/>
    <property type="molecule type" value="Genomic_DNA"/>
</dbReference>
<evidence type="ECO:0000259" key="1">
    <source>
        <dbReference type="Pfam" id="PF13649"/>
    </source>
</evidence>
<dbReference type="GO" id="GO:0032259">
    <property type="term" value="P:methylation"/>
    <property type="evidence" value="ECO:0007669"/>
    <property type="project" value="UniProtKB-KW"/>
</dbReference>
<dbReference type="InterPro" id="IPR029063">
    <property type="entry name" value="SAM-dependent_MTases_sf"/>
</dbReference>
<name>A0A2W1LRZ7_9BACL</name>
<dbReference type="Gene3D" id="2.20.25.110">
    <property type="entry name" value="S-adenosyl-L-methionine-dependent methyltransferases"/>
    <property type="match status" value="1"/>
</dbReference>
<dbReference type="AlphaFoldDB" id="A0A2W1LRZ7"/>
<dbReference type="GO" id="GO:0008168">
    <property type="term" value="F:methyltransferase activity"/>
    <property type="evidence" value="ECO:0007669"/>
    <property type="project" value="UniProtKB-KW"/>
</dbReference>
<proteinExistence type="predicted"/>
<dbReference type="CDD" id="cd02440">
    <property type="entry name" value="AdoMet_MTases"/>
    <property type="match status" value="1"/>
</dbReference>
<dbReference type="PANTHER" id="PTHR43591:SF110">
    <property type="entry name" value="RHODANESE DOMAIN-CONTAINING PROTEIN"/>
    <property type="match status" value="1"/>
</dbReference>
<dbReference type="OrthoDB" id="9811589at2"/>
<keyword evidence="2" id="KW-0489">Methyltransferase</keyword>
<keyword evidence="2" id="KW-0808">Transferase</keyword>
<dbReference type="PANTHER" id="PTHR43591">
    <property type="entry name" value="METHYLTRANSFERASE"/>
    <property type="match status" value="1"/>
</dbReference>
<organism evidence="2 3">
    <name type="scientific">Paenibacillus sambharensis</name>
    <dbReference type="NCBI Taxonomy" id="1803190"/>
    <lineage>
        <taxon>Bacteria</taxon>
        <taxon>Bacillati</taxon>
        <taxon>Bacillota</taxon>
        <taxon>Bacilli</taxon>
        <taxon>Bacillales</taxon>
        <taxon>Paenibacillaceae</taxon>
        <taxon>Paenibacillus</taxon>
    </lineage>
</organism>
<dbReference type="InterPro" id="IPR041698">
    <property type="entry name" value="Methyltransf_25"/>
</dbReference>
<evidence type="ECO:0000313" key="3">
    <source>
        <dbReference type="Proteomes" id="UP000249522"/>
    </source>
</evidence>
<dbReference type="SUPFAM" id="SSF53335">
    <property type="entry name" value="S-adenosyl-L-methionine-dependent methyltransferases"/>
    <property type="match status" value="1"/>
</dbReference>
<dbReference type="Proteomes" id="UP000249522">
    <property type="component" value="Unassembled WGS sequence"/>
</dbReference>
<evidence type="ECO:0000313" key="2">
    <source>
        <dbReference type="EMBL" id="PZD94227.1"/>
    </source>
</evidence>
<dbReference type="Gene3D" id="3.40.50.150">
    <property type="entry name" value="Vaccinia Virus protein VP39"/>
    <property type="match status" value="1"/>
</dbReference>
<keyword evidence="3" id="KW-1185">Reference proteome</keyword>
<reference evidence="2 3" key="1">
    <citation type="submission" date="2018-06" db="EMBL/GenBank/DDBJ databases">
        <title>Paenibacillus imtechensis sp. nov.</title>
        <authorList>
            <person name="Pinnaka A.K."/>
            <person name="Singh H."/>
            <person name="Kaur M."/>
        </authorList>
    </citation>
    <scope>NUCLEOTIDE SEQUENCE [LARGE SCALE GENOMIC DNA]</scope>
    <source>
        <strain evidence="2 3">SMB1</strain>
    </source>
</reference>
<comment type="caution">
    <text evidence="2">The sequence shown here is derived from an EMBL/GenBank/DDBJ whole genome shotgun (WGS) entry which is preliminary data.</text>
</comment>
<gene>
    <name evidence="2" type="ORF">DNH61_19175</name>
</gene>